<reference evidence="1" key="2">
    <citation type="submission" date="2020-11" db="EMBL/GenBank/DDBJ databases">
        <authorList>
            <person name="McCartney M.A."/>
            <person name="Auch B."/>
            <person name="Kono T."/>
            <person name="Mallez S."/>
            <person name="Becker A."/>
            <person name="Gohl D.M."/>
            <person name="Silverstein K.A.T."/>
            <person name="Koren S."/>
            <person name="Bechman K.B."/>
            <person name="Herman A."/>
            <person name="Abrahante J.E."/>
            <person name="Garbe J."/>
        </authorList>
    </citation>
    <scope>NUCLEOTIDE SEQUENCE</scope>
    <source>
        <strain evidence="1">Duluth1</strain>
        <tissue evidence="1">Whole animal</tissue>
    </source>
</reference>
<evidence type="ECO:0000313" key="2">
    <source>
        <dbReference type="Proteomes" id="UP000828390"/>
    </source>
</evidence>
<name>A0A9D4E1B6_DREPO</name>
<comment type="caution">
    <text evidence="1">The sequence shown here is derived from an EMBL/GenBank/DDBJ whole genome shotgun (WGS) entry which is preliminary data.</text>
</comment>
<dbReference type="EMBL" id="JAIWYP010000009">
    <property type="protein sequence ID" value="KAH3769952.1"/>
    <property type="molecule type" value="Genomic_DNA"/>
</dbReference>
<sequence>MTCCKRLDSNDEIHLCFLGYRSGPVFLEGAGVGPVERFAEVEHEHVGLDALVK</sequence>
<dbReference type="AlphaFoldDB" id="A0A9D4E1B6"/>
<evidence type="ECO:0000313" key="1">
    <source>
        <dbReference type="EMBL" id="KAH3769952.1"/>
    </source>
</evidence>
<keyword evidence="2" id="KW-1185">Reference proteome</keyword>
<protein>
    <submittedName>
        <fullName evidence="1">Uncharacterized protein</fullName>
    </submittedName>
</protein>
<accession>A0A9D4E1B6</accession>
<proteinExistence type="predicted"/>
<dbReference type="Proteomes" id="UP000828390">
    <property type="component" value="Unassembled WGS sequence"/>
</dbReference>
<organism evidence="1 2">
    <name type="scientific">Dreissena polymorpha</name>
    <name type="common">Zebra mussel</name>
    <name type="synonym">Mytilus polymorpha</name>
    <dbReference type="NCBI Taxonomy" id="45954"/>
    <lineage>
        <taxon>Eukaryota</taxon>
        <taxon>Metazoa</taxon>
        <taxon>Spiralia</taxon>
        <taxon>Lophotrochozoa</taxon>
        <taxon>Mollusca</taxon>
        <taxon>Bivalvia</taxon>
        <taxon>Autobranchia</taxon>
        <taxon>Heteroconchia</taxon>
        <taxon>Euheterodonta</taxon>
        <taxon>Imparidentia</taxon>
        <taxon>Neoheterodontei</taxon>
        <taxon>Myida</taxon>
        <taxon>Dreissenoidea</taxon>
        <taxon>Dreissenidae</taxon>
        <taxon>Dreissena</taxon>
    </lineage>
</organism>
<gene>
    <name evidence="1" type="ORF">DPMN_171231</name>
</gene>
<reference evidence="1" key="1">
    <citation type="journal article" date="2019" name="bioRxiv">
        <title>The Genome of the Zebra Mussel, Dreissena polymorpha: A Resource for Invasive Species Research.</title>
        <authorList>
            <person name="McCartney M.A."/>
            <person name="Auch B."/>
            <person name="Kono T."/>
            <person name="Mallez S."/>
            <person name="Zhang Y."/>
            <person name="Obille A."/>
            <person name="Becker A."/>
            <person name="Abrahante J.E."/>
            <person name="Garbe J."/>
            <person name="Badalamenti J.P."/>
            <person name="Herman A."/>
            <person name="Mangelson H."/>
            <person name="Liachko I."/>
            <person name="Sullivan S."/>
            <person name="Sone E.D."/>
            <person name="Koren S."/>
            <person name="Silverstein K.A.T."/>
            <person name="Beckman K.B."/>
            <person name="Gohl D.M."/>
        </authorList>
    </citation>
    <scope>NUCLEOTIDE SEQUENCE</scope>
    <source>
        <strain evidence="1">Duluth1</strain>
        <tissue evidence="1">Whole animal</tissue>
    </source>
</reference>